<dbReference type="RefSeq" id="WP_350448175.1">
    <property type="nucleotide sequence ID" value="NZ_CP158373.1"/>
</dbReference>
<keyword evidence="1" id="KW-0732">Signal</keyword>
<evidence type="ECO:0000259" key="2">
    <source>
        <dbReference type="Pfam" id="PF13670"/>
    </source>
</evidence>
<dbReference type="AlphaFoldDB" id="A0AAU7Y8R1"/>
<organism evidence="3">
    <name type="scientific">Pseudomonas solani</name>
    <dbReference type="NCBI Taxonomy" id="2731552"/>
    <lineage>
        <taxon>Bacteria</taxon>
        <taxon>Pseudomonadati</taxon>
        <taxon>Pseudomonadota</taxon>
        <taxon>Gammaproteobacteria</taxon>
        <taxon>Pseudomonadales</taxon>
        <taxon>Pseudomonadaceae</taxon>
        <taxon>Pseudomonas</taxon>
    </lineage>
</organism>
<dbReference type="InterPro" id="IPR025711">
    <property type="entry name" value="PepSY"/>
</dbReference>
<evidence type="ECO:0000313" key="3">
    <source>
        <dbReference type="EMBL" id="XBY66117.1"/>
    </source>
</evidence>
<name>A0AAU7Y8R1_9PSED</name>
<dbReference type="Pfam" id="PF13670">
    <property type="entry name" value="PepSY_2"/>
    <property type="match status" value="1"/>
</dbReference>
<protein>
    <submittedName>
        <fullName evidence="3">PepSY domain-containing protein</fullName>
    </submittedName>
</protein>
<feature type="signal peptide" evidence="1">
    <location>
        <begin position="1"/>
        <end position="18"/>
    </location>
</feature>
<evidence type="ECO:0000256" key="1">
    <source>
        <dbReference type="SAM" id="SignalP"/>
    </source>
</evidence>
<feature type="chain" id="PRO_5043975298" evidence="1">
    <location>
        <begin position="19"/>
        <end position="84"/>
    </location>
</feature>
<accession>A0AAU7Y8R1</accession>
<gene>
    <name evidence="3" type="ORF">ABS648_10275</name>
</gene>
<feature type="domain" description="PepSY" evidence="2">
    <location>
        <begin position="5"/>
        <end position="80"/>
    </location>
</feature>
<reference evidence="3" key="1">
    <citation type="submission" date="2023-08" db="EMBL/GenBank/DDBJ databases">
        <title>Increased levels of nutrients transform a symbiont into a lethal pathobiont.</title>
        <authorList>
            <person name="Lachnit T."/>
            <person name="Ulrich L."/>
            <person name="Willmer F.M."/>
            <person name="Hasenbein T."/>
            <person name="Steiner L.X."/>
            <person name="Wolters M."/>
            <person name="Herbst E.M."/>
            <person name="Deines P."/>
        </authorList>
    </citation>
    <scope>NUCLEOTIDE SEQUENCE</scope>
    <source>
        <strain evidence="3">T3</strain>
    </source>
</reference>
<proteinExistence type="predicted"/>
<dbReference type="EMBL" id="CP158373">
    <property type="protein sequence ID" value="XBY66117.1"/>
    <property type="molecule type" value="Genomic_DNA"/>
</dbReference>
<sequence length="84" mass="9114">MRYLLLPALLIASTAALAFPSAPPPNASPEQLQAPLKEQGCPIDTFKITPGNCYGIYGFDKEKRKAEIYHAPVTGQPVTSRVEN</sequence>